<dbReference type="EMBL" id="JANCYW010000015">
    <property type="protein sequence ID" value="KAK4537984.1"/>
    <property type="molecule type" value="Genomic_DNA"/>
</dbReference>
<keyword evidence="13" id="KW-0812">Transmembrane</keyword>
<feature type="transmembrane region" description="Helical" evidence="13">
    <location>
        <begin position="301"/>
        <end position="319"/>
    </location>
</feature>
<evidence type="ECO:0000256" key="2">
    <source>
        <dbReference type="ARBA" id="ARBA00004308"/>
    </source>
</evidence>
<dbReference type="InterPro" id="IPR013083">
    <property type="entry name" value="Znf_RING/FYVE/PHD"/>
</dbReference>
<keyword evidence="8" id="KW-0833">Ubl conjugation pathway</keyword>
<keyword evidence="6" id="KW-0479">Metal-binding</keyword>
<feature type="region of interest" description="Disordered" evidence="12">
    <location>
        <begin position="134"/>
        <end position="195"/>
    </location>
</feature>
<dbReference type="AlphaFoldDB" id="A0AAV9J0A9"/>
<dbReference type="GO" id="GO:0061630">
    <property type="term" value="F:ubiquitin protein ligase activity"/>
    <property type="evidence" value="ECO:0007669"/>
    <property type="project" value="UniProtKB-EC"/>
</dbReference>
<dbReference type="GO" id="GO:0008270">
    <property type="term" value="F:zinc ion binding"/>
    <property type="evidence" value="ECO:0007669"/>
    <property type="project" value="UniProtKB-KW"/>
</dbReference>
<accession>A0AAV9J0A9</accession>
<comment type="caution">
    <text evidence="15">The sequence shown here is derived from an EMBL/GenBank/DDBJ whole genome shotgun (WGS) entry which is preliminary data.</text>
</comment>
<evidence type="ECO:0000256" key="6">
    <source>
        <dbReference type="ARBA" id="ARBA00022723"/>
    </source>
</evidence>
<evidence type="ECO:0000313" key="16">
    <source>
        <dbReference type="Proteomes" id="UP001301350"/>
    </source>
</evidence>
<evidence type="ECO:0000256" key="9">
    <source>
        <dbReference type="ARBA" id="ARBA00022833"/>
    </source>
</evidence>
<dbReference type="EC" id="2.3.2.27" evidence="4"/>
<dbReference type="SUPFAM" id="SSF57850">
    <property type="entry name" value="RING/U-box"/>
    <property type="match status" value="1"/>
</dbReference>
<evidence type="ECO:0000259" key="14">
    <source>
        <dbReference type="PROSITE" id="PS50089"/>
    </source>
</evidence>
<keyword evidence="16" id="KW-1185">Reference proteome</keyword>
<dbReference type="SMART" id="SM00184">
    <property type="entry name" value="RING"/>
    <property type="match status" value="1"/>
</dbReference>
<keyword evidence="13" id="KW-1133">Transmembrane helix</keyword>
<evidence type="ECO:0000256" key="8">
    <source>
        <dbReference type="ARBA" id="ARBA00022786"/>
    </source>
</evidence>
<feature type="region of interest" description="Disordered" evidence="12">
    <location>
        <begin position="1"/>
        <end position="57"/>
    </location>
</feature>
<reference evidence="15 16" key="1">
    <citation type="submission" date="2022-07" db="EMBL/GenBank/DDBJ databases">
        <title>Genome-wide signatures of adaptation to extreme environments.</title>
        <authorList>
            <person name="Cho C.H."/>
            <person name="Yoon H.S."/>
        </authorList>
    </citation>
    <scope>NUCLEOTIDE SEQUENCE [LARGE SCALE GENOMIC DNA]</scope>
    <source>
        <strain evidence="15 16">DBV 063 E5</strain>
    </source>
</reference>
<gene>
    <name evidence="15" type="ORF">CDCA_CDCA15G4009</name>
</gene>
<evidence type="ECO:0000256" key="1">
    <source>
        <dbReference type="ARBA" id="ARBA00000900"/>
    </source>
</evidence>
<evidence type="ECO:0000256" key="5">
    <source>
        <dbReference type="ARBA" id="ARBA00022679"/>
    </source>
</evidence>
<evidence type="ECO:0000256" key="7">
    <source>
        <dbReference type="ARBA" id="ARBA00022771"/>
    </source>
</evidence>
<evidence type="ECO:0000256" key="12">
    <source>
        <dbReference type="SAM" id="MobiDB-lite"/>
    </source>
</evidence>
<organism evidence="15 16">
    <name type="scientific">Cyanidium caldarium</name>
    <name type="common">Red alga</name>
    <dbReference type="NCBI Taxonomy" id="2771"/>
    <lineage>
        <taxon>Eukaryota</taxon>
        <taxon>Rhodophyta</taxon>
        <taxon>Bangiophyceae</taxon>
        <taxon>Cyanidiales</taxon>
        <taxon>Cyanidiaceae</taxon>
        <taxon>Cyanidium</taxon>
    </lineage>
</organism>
<dbReference type="Gene3D" id="3.30.40.10">
    <property type="entry name" value="Zinc/RING finger domain, C3HC4 (zinc finger)"/>
    <property type="match status" value="1"/>
</dbReference>
<name>A0AAV9J0A9_CYACA</name>
<dbReference type="InterPro" id="IPR045103">
    <property type="entry name" value="RNF5/RNF185-like"/>
</dbReference>
<sequence length="320" mass="32264">MESSDQEESGSATTSEPPPSATSSADPSPSPAAAGAPHGKAEKREAPSNTPDAMPVSVPTAEAPFECSICFEVAHDDPVVTFCGHLFCWSCLYPWMVQHATCPVCKSLVNRNRVIPLYGRGGASVAATSAVAKRKRPAGASAASSPDGAAEGADGATSTTPPRPAAQRVEVRSSSSSSSSFRMRPPPPPLFGYAAEAGEANGWGASGTTADSPGQATGGSTFFAYPAGGISFTPFGLFPSLLGVQFTFPPPAAPPPPPPSPPRGSAAASGSASTGAAAAAASGGAHPFGGTWNNEDAAQAMVSRMLLMLGMFVLMCLLFF</sequence>
<comment type="catalytic activity">
    <reaction evidence="1">
        <text>S-ubiquitinyl-[E2 ubiquitin-conjugating enzyme]-L-cysteine + [acceptor protein]-L-lysine = [E2 ubiquitin-conjugating enzyme]-L-cysteine + N(6)-ubiquitinyl-[acceptor protein]-L-lysine.</text>
        <dbReference type="EC" id="2.3.2.27"/>
    </reaction>
</comment>
<keyword evidence="7 11" id="KW-0863">Zinc-finger</keyword>
<dbReference type="CDD" id="cd16534">
    <property type="entry name" value="RING-HC_RNF5-like"/>
    <property type="match status" value="1"/>
</dbReference>
<comment type="subcellular location">
    <subcellularLocation>
        <location evidence="2">Endomembrane system</location>
    </subcellularLocation>
</comment>
<feature type="compositionally biased region" description="Low complexity" evidence="12">
    <location>
        <begin position="138"/>
        <end position="159"/>
    </location>
</feature>
<dbReference type="PANTHER" id="PTHR12313">
    <property type="entry name" value="E3 UBIQUITIN-PROTEIN LIGASE RNF5-RELATED"/>
    <property type="match status" value="1"/>
</dbReference>
<protein>
    <recommendedName>
        <fullName evidence="4">RING-type E3 ubiquitin transferase</fullName>
        <ecNumber evidence="4">2.3.2.27</ecNumber>
    </recommendedName>
</protein>
<dbReference type="Proteomes" id="UP001301350">
    <property type="component" value="Unassembled WGS sequence"/>
</dbReference>
<feature type="compositionally biased region" description="Low complexity" evidence="12">
    <location>
        <begin position="9"/>
        <end position="37"/>
    </location>
</feature>
<evidence type="ECO:0000256" key="13">
    <source>
        <dbReference type="SAM" id="Phobius"/>
    </source>
</evidence>
<feature type="region of interest" description="Disordered" evidence="12">
    <location>
        <begin position="249"/>
        <end position="273"/>
    </location>
</feature>
<dbReference type="InterPro" id="IPR017907">
    <property type="entry name" value="Znf_RING_CS"/>
</dbReference>
<evidence type="ECO:0000256" key="11">
    <source>
        <dbReference type="PROSITE-ProRule" id="PRU00175"/>
    </source>
</evidence>
<evidence type="ECO:0000256" key="4">
    <source>
        <dbReference type="ARBA" id="ARBA00012483"/>
    </source>
</evidence>
<keyword evidence="5" id="KW-0808">Transferase</keyword>
<keyword evidence="9" id="KW-0862">Zinc</keyword>
<proteinExistence type="predicted"/>
<dbReference type="Pfam" id="PF13639">
    <property type="entry name" value="zf-RING_2"/>
    <property type="match status" value="1"/>
</dbReference>
<evidence type="ECO:0000256" key="10">
    <source>
        <dbReference type="ARBA" id="ARBA00023136"/>
    </source>
</evidence>
<dbReference type="GO" id="GO:0006511">
    <property type="term" value="P:ubiquitin-dependent protein catabolic process"/>
    <property type="evidence" value="ECO:0007669"/>
    <property type="project" value="InterPro"/>
</dbReference>
<dbReference type="PROSITE" id="PS00518">
    <property type="entry name" value="ZF_RING_1"/>
    <property type="match status" value="1"/>
</dbReference>
<dbReference type="GO" id="GO:0005783">
    <property type="term" value="C:endoplasmic reticulum"/>
    <property type="evidence" value="ECO:0007669"/>
    <property type="project" value="InterPro"/>
</dbReference>
<keyword evidence="10 13" id="KW-0472">Membrane</keyword>
<evidence type="ECO:0000313" key="15">
    <source>
        <dbReference type="EMBL" id="KAK4537984.1"/>
    </source>
</evidence>
<evidence type="ECO:0000256" key="3">
    <source>
        <dbReference type="ARBA" id="ARBA00004906"/>
    </source>
</evidence>
<feature type="compositionally biased region" description="Pro residues" evidence="12">
    <location>
        <begin position="249"/>
        <end position="262"/>
    </location>
</feature>
<feature type="compositionally biased region" description="Low complexity" evidence="12">
    <location>
        <begin position="263"/>
        <end position="273"/>
    </location>
</feature>
<comment type="pathway">
    <text evidence="3">Protein modification; protein ubiquitination.</text>
</comment>
<feature type="domain" description="RING-type" evidence="14">
    <location>
        <begin position="67"/>
        <end position="106"/>
    </location>
</feature>
<dbReference type="PROSITE" id="PS50089">
    <property type="entry name" value="ZF_RING_2"/>
    <property type="match status" value="1"/>
</dbReference>
<dbReference type="InterPro" id="IPR001841">
    <property type="entry name" value="Znf_RING"/>
</dbReference>